<keyword evidence="1" id="KW-0597">Phosphoprotein</keyword>
<dbReference type="PROSITE" id="PS50006">
    <property type="entry name" value="FHA_DOMAIN"/>
    <property type="match status" value="1"/>
</dbReference>
<accession>J1HNT8</accession>
<dbReference type="PATRIC" id="fig|1125718.3.peg.357"/>
<dbReference type="SUPFAM" id="SSF49879">
    <property type="entry name" value="SMAD/FHA domain"/>
    <property type="match status" value="1"/>
</dbReference>
<reference evidence="9 10" key="1">
    <citation type="submission" date="2012-05" db="EMBL/GenBank/DDBJ databases">
        <authorList>
            <person name="Harkins D.M."/>
            <person name="Madupu R."/>
            <person name="Durkin A.S."/>
            <person name="Torralba M."/>
            <person name="Methe B."/>
            <person name="Sutton G.G."/>
            <person name="Nelson K.E."/>
        </authorList>
    </citation>
    <scope>NUCLEOTIDE SEQUENCE [LARGE SCALE GENOMIC DNA]</scope>
    <source>
        <strain evidence="9 10">F0489</strain>
    </source>
</reference>
<evidence type="ECO:0000256" key="4">
    <source>
        <dbReference type="PROSITE-ProRule" id="PRU00289"/>
    </source>
</evidence>
<evidence type="ECO:0000256" key="5">
    <source>
        <dbReference type="SAM" id="MobiDB-lite"/>
    </source>
</evidence>
<comment type="caution">
    <text evidence="9">The sequence shown here is derived from an EMBL/GenBank/DDBJ whole genome shotgun (WGS) entry which is preliminary data.</text>
</comment>
<dbReference type="InterPro" id="IPR008984">
    <property type="entry name" value="SMAD_FHA_dom_sf"/>
</dbReference>
<dbReference type="InterPro" id="IPR000253">
    <property type="entry name" value="FHA_dom"/>
</dbReference>
<organism evidence="9 10">
    <name type="scientific">Actinomyces massiliensis F0489</name>
    <dbReference type="NCBI Taxonomy" id="1125718"/>
    <lineage>
        <taxon>Bacteria</taxon>
        <taxon>Bacillati</taxon>
        <taxon>Actinomycetota</taxon>
        <taxon>Actinomycetes</taxon>
        <taxon>Actinomycetales</taxon>
        <taxon>Actinomycetaceae</taxon>
        <taxon>Actinomyces</taxon>
    </lineage>
</organism>
<keyword evidence="6" id="KW-0812">Transmembrane</keyword>
<dbReference type="AlphaFoldDB" id="J1HNT8"/>
<keyword evidence="6" id="KW-1133">Transmembrane helix</keyword>
<name>J1HNT8_9ACTO</name>
<feature type="transmembrane region" description="Helical" evidence="6">
    <location>
        <begin position="161"/>
        <end position="179"/>
    </location>
</feature>
<evidence type="ECO:0000259" key="7">
    <source>
        <dbReference type="PROSITE" id="PS50006"/>
    </source>
</evidence>
<feature type="binding site" evidence="4">
    <location>
        <begin position="437"/>
        <end position="444"/>
    </location>
    <ligand>
        <name>ATP</name>
        <dbReference type="ChEBI" id="CHEBI:30616"/>
    </ligand>
</feature>
<feature type="region of interest" description="Disordered" evidence="5">
    <location>
        <begin position="207"/>
        <end position="227"/>
    </location>
</feature>
<dbReference type="GO" id="GO:0005524">
    <property type="term" value="F:ATP binding"/>
    <property type="evidence" value="ECO:0007669"/>
    <property type="project" value="UniProtKB-UniRule"/>
</dbReference>
<dbReference type="PROSITE" id="PS50901">
    <property type="entry name" value="FTSK"/>
    <property type="match status" value="1"/>
</dbReference>
<evidence type="ECO:0000313" key="9">
    <source>
        <dbReference type="EMBL" id="EJF47253.1"/>
    </source>
</evidence>
<feature type="transmembrane region" description="Helical" evidence="6">
    <location>
        <begin position="185"/>
        <end position="205"/>
    </location>
</feature>
<dbReference type="PANTHER" id="PTHR22683:SF1">
    <property type="entry name" value="TYPE VII SECRETION SYSTEM PROTEIN ESSC"/>
    <property type="match status" value="1"/>
</dbReference>
<dbReference type="EMBL" id="AKFT01000023">
    <property type="protein sequence ID" value="EJF47253.1"/>
    <property type="molecule type" value="Genomic_DNA"/>
</dbReference>
<evidence type="ECO:0000256" key="2">
    <source>
        <dbReference type="ARBA" id="ARBA00022741"/>
    </source>
</evidence>
<dbReference type="Proteomes" id="UP000002941">
    <property type="component" value="Unassembled WGS sequence"/>
</dbReference>
<dbReference type="SMART" id="SM00382">
    <property type="entry name" value="AAA"/>
    <property type="match status" value="3"/>
</dbReference>
<proteinExistence type="predicted"/>
<dbReference type="PANTHER" id="PTHR22683">
    <property type="entry name" value="SPORULATION PROTEIN RELATED"/>
    <property type="match status" value="1"/>
</dbReference>
<evidence type="ECO:0000313" key="10">
    <source>
        <dbReference type="Proteomes" id="UP000002941"/>
    </source>
</evidence>
<evidence type="ECO:0000256" key="1">
    <source>
        <dbReference type="ARBA" id="ARBA00022553"/>
    </source>
</evidence>
<dbReference type="OrthoDB" id="9807790at2"/>
<keyword evidence="10" id="KW-1185">Reference proteome</keyword>
<dbReference type="SUPFAM" id="SSF52540">
    <property type="entry name" value="P-loop containing nucleoside triphosphate hydrolases"/>
    <property type="match status" value="3"/>
</dbReference>
<dbReference type="Pfam" id="PF01580">
    <property type="entry name" value="FtsK_SpoIIIE"/>
    <property type="match status" value="1"/>
</dbReference>
<dbReference type="Gene3D" id="2.60.200.20">
    <property type="match status" value="1"/>
</dbReference>
<gene>
    <name evidence="9" type="ORF">HMPREF1318_0801</name>
</gene>
<evidence type="ECO:0000256" key="3">
    <source>
        <dbReference type="ARBA" id="ARBA00022840"/>
    </source>
</evidence>
<keyword evidence="6" id="KW-0472">Membrane</keyword>
<sequence>MHRLGHSHVMPPSSPAALTHSPVRESAAEVPHASTRAAKEALSQLWHLAVLAGPDAGLILPVPTKGALGRGEVLTDPAVSRRHLMVTVEARAVRINDAGSANGTRVRRRFWWRGLGARPARCREGALILVGDTVLELRRRPRNLTVPAPAKRSRNRWMRMAMIPGMLILLIVAVAAMRMTGRGAYGLLAMAPMVLMAVMRLGPMLPGGDHGRSRRTRGTGWHKRTPDPASLLLSLAVHSDDRAGSAAAEGPRSAWLWHRRRTELLDLSPGQRTALTGPGAQTAARWWIAQLAARRQARITVTDQGYRLVWGREAAVHGAELLVASGAPPGRAGTVRAAPANLPILSDRWWEAACELIGITAESALDDSALPDDVVLEDVTGRVDRDGIGAHWRLKQSRGGPDALPAVLGMRRMHQIRGEGAVRADLVSDGPHALVAGTTGSGKSELLIAWLFQLALDLPPSRLALILVDYKGGAAFGPLADLPHTAGVLTDLDPAATARALASLEAEVQRRERLLARAGAKDVTALSSTMGPAKGSTRGSTSSVQAPPRLVVVVDEFATLASQHPDILDSLVRVAAQGRSLGIHLILATQRPAGAVSPVIRANTTLRVCLRVLDAGDSRDVLGHDGAAALEPHPGRVLVVGSDPADEGGPAQAPWCGSTSHLEALVAEVRAATKNSSPPWRPWAPPLPTSISAEEAAALGPATSPADGPILAATDHPREQRLGHWRWSVDRPLGVFGSPGSGRTTTALTVVTSALETNLAVSLCVAGAMPPQLAAITGPGLGTVVGPEDPRRLARLWSLAVSGELAGELLVIDDVDAMTSAVDEVLGPGEGQALLEIVVRTAPATRTGLVLTAPLAMAGARWAARIGLHLVLGAPQPAQAAVAGLPRGVVTGSSPGRGVILDGATDAEHALTAQVVIPRAPRRAPARPTHRLATIPRAVPPAPGTWAVGGDDALPLPVPHGCVLVIGPPGSGRTTTLRALQRCRREIREISDEEILVVDDLDMAEAAVHAQVEEALRAGRSVLASASTDRAVGTYRGPLATLRERGDLVVLWPGIGPASQAAGRSLRPMVDPRALTAPGRGVLISRTSALPLQVTNDASKAAD</sequence>
<feature type="compositionally biased region" description="Basic residues" evidence="5">
    <location>
        <begin position="212"/>
        <end position="223"/>
    </location>
</feature>
<dbReference type="CDD" id="cd00060">
    <property type="entry name" value="FHA"/>
    <property type="match status" value="1"/>
</dbReference>
<evidence type="ECO:0000256" key="6">
    <source>
        <dbReference type="SAM" id="Phobius"/>
    </source>
</evidence>
<feature type="domain" description="FtsK" evidence="8">
    <location>
        <begin position="419"/>
        <end position="619"/>
    </location>
</feature>
<dbReference type="CDD" id="cd01127">
    <property type="entry name" value="TrwB_TraG_TraD_VirD4"/>
    <property type="match status" value="1"/>
</dbReference>
<evidence type="ECO:0000259" key="8">
    <source>
        <dbReference type="PROSITE" id="PS50901"/>
    </source>
</evidence>
<dbReference type="eggNOG" id="COG1674">
    <property type="taxonomic scope" value="Bacteria"/>
</dbReference>
<dbReference type="Pfam" id="PF00498">
    <property type="entry name" value="FHA"/>
    <property type="match status" value="1"/>
</dbReference>
<protein>
    <submittedName>
        <fullName evidence="9">FtsK/SpoIIIE family protein</fullName>
    </submittedName>
</protein>
<keyword evidence="2 4" id="KW-0547">Nucleotide-binding</keyword>
<dbReference type="Gene3D" id="3.40.50.300">
    <property type="entry name" value="P-loop containing nucleotide triphosphate hydrolases"/>
    <property type="match status" value="3"/>
</dbReference>
<dbReference type="InterPro" id="IPR027417">
    <property type="entry name" value="P-loop_NTPase"/>
</dbReference>
<keyword evidence="3 4" id="KW-0067">ATP-binding</keyword>
<feature type="domain" description="FHA" evidence="7">
    <location>
        <begin position="66"/>
        <end position="111"/>
    </location>
</feature>
<dbReference type="GO" id="GO:0003677">
    <property type="term" value="F:DNA binding"/>
    <property type="evidence" value="ECO:0007669"/>
    <property type="project" value="InterPro"/>
</dbReference>
<dbReference type="InterPro" id="IPR050206">
    <property type="entry name" value="FtsK/SpoIIIE/SftA"/>
</dbReference>
<dbReference type="InterPro" id="IPR003593">
    <property type="entry name" value="AAA+_ATPase"/>
</dbReference>
<feature type="region of interest" description="Disordered" evidence="5">
    <location>
        <begin position="1"/>
        <end position="34"/>
    </location>
</feature>
<dbReference type="InterPro" id="IPR002543">
    <property type="entry name" value="FtsK_dom"/>
</dbReference>